<feature type="region of interest" description="Disordered" evidence="1">
    <location>
        <begin position="844"/>
        <end position="869"/>
    </location>
</feature>
<dbReference type="AlphaFoldDB" id="Q3JLZ3"/>
<feature type="region of interest" description="Disordered" evidence="1">
    <location>
        <begin position="796"/>
        <end position="832"/>
    </location>
</feature>
<feature type="region of interest" description="Disordered" evidence="1">
    <location>
        <begin position="32"/>
        <end position="61"/>
    </location>
</feature>
<feature type="compositionally biased region" description="Basic and acidic residues" evidence="1">
    <location>
        <begin position="242"/>
        <end position="255"/>
    </location>
</feature>
<feature type="compositionally biased region" description="Basic residues" evidence="1">
    <location>
        <begin position="32"/>
        <end position="49"/>
    </location>
</feature>
<feature type="region of interest" description="Disordered" evidence="1">
    <location>
        <begin position="467"/>
        <end position="612"/>
    </location>
</feature>
<feature type="compositionally biased region" description="Basic residues" evidence="1">
    <location>
        <begin position="231"/>
        <end position="241"/>
    </location>
</feature>
<proteinExistence type="predicted"/>
<feature type="compositionally biased region" description="Basic and acidic residues" evidence="1">
    <location>
        <begin position="563"/>
        <end position="612"/>
    </location>
</feature>
<feature type="compositionally biased region" description="Basic and acidic residues" evidence="1">
    <location>
        <begin position="851"/>
        <end position="862"/>
    </location>
</feature>
<dbReference type="EnsemblBacteria" id="ABA52542">
    <property type="protein sequence ID" value="ABA52542"/>
    <property type="gene ID" value="BURPS1710b_A0252"/>
</dbReference>
<name>Q3JLZ3_BURP1</name>
<feature type="compositionally biased region" description="Basic and acidic residues" evidence="1">
    <location>
        <begin position="657"/>
        <end position="683"/>
    </location>
</feature>
<evidence type="ECO:0000313" key="3">
    <source>
        <dbReference type="Proteomes" id="UP000002700"/>
    </source>
</evidence>
<sequence length="960" mass="111723">MKISQHAGSLRSTIDRSMRLREGARVRARMRGLHRRRRARRARRSRRPLAHAGAREHRAEQHVRARLDVLGQRTLGCVVRQPADARNEHHRARHAAREMNRIVPGAAHDPLVRIAAAARGRLDERDARRIERRRRARPVLADVDRDAASPGDLRAHAAQLALDRVEPRIVGMAKIDAERDALGDRVARRVVDRALPDRRERVGRMARDERLDRERELGAREQRVLAVRHRRRAGMRGRTRDRRVEPADRLPARDDADRRAVPLQHRALLDMRLEVRIDALVQRRERRLQAARPVRAAHPRRAQRIAIAARFERFGKRDAVRIARGERRVERQCAGKHRRAEHRRREAHALLVGPRYDLDRLAGDDPAIVQRAHELEPGEHAVRAVEAPPFGLRVEMTADEHGRLRVVRAGAPGEQVADRIDAHRHPRVATPLREAFAAAPVGLGQREPAHAAARGAADSREFRQAVPEPPTVNFPHRDLPPFPESAREHGVGDVGPPMAARVERDHAAERERREARIEHRERPPLPGEPVREPRADERRQPARDRAAHLVRDRDRRIAHARRERAAHEARDHRVETGEKHGRDRDADHHRREPPRLHEREHRIGRGHREQRGELEKACVAELAAEPRGDRLRHELDDRDDEQAIEDQRFRHAHMLRRERDHERVREIQPRDTDRVRAQAEQQHRARRAQHLGERPRDGARHRLLMRELGRFVDLQPHEHADREQRDAREKRQPPAPGHERAVLHRRDRAKRDERQDQPGRAAQLRERSEERAPPIRRMLARHQHRAAPLAAHRDALHDAQQHEQHGREQADAFVGRQQTDADRRRAHQRERRHQRLLAADPVAEMAEEEPAERAREEADRERRERRHRARERIVRREEQLAEDERGRVRVDVEVVPLDHRADERGAGRTARLARRRARWDAPGQCVSPHSNVRPGRIVRIRQMGVLSRTGINRSNSKLLS</sequence>
<gene>
    <name evidence="2" type="primary">rne</name>
    <name evidence="2" type="ordered locus">BURPS1710b_A0252</name>
</gene>
<dbReference type="EMBL" id="CP000125">
    <property type="protein sequence ID" value="ABA52542.1"/>
    <property type="molecule type" value="Genomic_DNA"/>
</dbReference>
<evidence type="ECO:0000256" key="1">
    <source>
        <dbReference type="SAM" id="MobiDB-lite"/>
    </source>
</evidence>
<organism evidence="2 3">
    <name type="scientific">Burkholderia pseudomallei (strain 1710b)</name>
    <dbReference type="NCBI Taxonomy" id="320372"/>
    <lineage>
        <taxon>Bacteria</taxon>
        <taxon>Pseudomonadati</taxon>
        <taxon>Pseudomonadota</taxon>
        <taxon>Betaproteobacteria</taxon>
        <taxon>Burkholderiales</taxon>
        <taxon>Burkholderiaceae</taxon>
        <taxon>Burkholderia</taxon>
        <taxon>pseudomallei group</taxon>
    </lineage>
</organism>
<protein>
    <submittedName>
        <fullName evidence="2">Ribonuclease E</fullName>
    </submittedName>
</protein>
<feature type="region of interest" description="Disordered" evidence="1">
    <location>
        <begin position="657"/>
        <end position="775"/>
    </location>
</feature>
<dbReference type="PROSITE" id="PS50096">
    <property type="entry name" value="IQ"/>
    <property type="match status" value="1"/>
</dbReference>
<feature type="compositionally biased region" description="Basic and acidic residues" evidence="1">
    <location>
        <begin position="475"/>
        <end position="491"/>
    </location>
</feature>
<feature type="compositionally biased region" description="Basic and acidic residues" evidence="1">
    <location>
        <begin position="690"/>
        <end position="773"/>
    </location>
</feature>
<reference evidence="2 3" key="1">
    <citation type="submission" date="2005-09" db="EMBL/GenBank/DDBJ databases">
        <authorList>
            <person name="Woods D.E."/>
            <person name="Nierman W.C."/>
        </authorList>
    </citation>
    <scope>NUCLEOTIDE SEQUENCE [LARGE SCALE GENOMIC DNA]</scope>
    <source>
        <strain evidence="2 3">1710b</strain>
    </source>
</reference>
<evidence type="ECO:0000313" key="2">
    <source>
        <dbReference type="EMBL" id="ABA52542.1"/>
    </source>
</evidence>
<feature type="region of interest" description="Disordered" evidence="1">
    <location>
        <begin position="231"/>
        <end position="255"/>
    </location>
</feature>
<dbReference type="Proteomes" id="UP000002700">
    <property type="component" value="Chromosome II"/>
</dbReference>
<dbReference type="HOGENOM" id="CLU_307720_0_0_4"/>
<feature type="compositionally biased region" description="Basic and acidic residues" evidence="1">
    <location>
        <begin position="501"/>
        <end position="557"/>
    </location>
</feature>
<accession>Q3JLZ3</accession>
<feature type="compositionally biased region" description="Basic and acidic residues" evidence="1">
    <location>
        <begin position="796"/>
        <end position="810"/>
    </location>
</feature>
<dbReference type="KEGG" id="bpm:BURPS1710b_A0252"/>